<evidence type="ECO:0000313" key="5">
    <source>
        <dbReference type="Proteomes" id="UP000582090"/>
    </source>
</evidence>
<dbReference type="GO" id="GO:0042834">
    <property type="term" value="F:peptidoglycan binding"/>
    <property type="evidence" value="ECO:0007669"/>
    <property type="project" value="InterPro"/>
</dbReference>
<keyword evidence="5" id="KW-1185">Reference proteome</keyword>
<feature type="compositionally biased region" description="Low complexity" evidence="1">
    <location>
        <begin position="436"/>
        <end position="448"/>
    </location>
</feature>
<protein>
    <recommendedName>
        <fullName evidence="3">SPOR domain-containing protein</fullName>
    </recommendedName>
</protein>
<evidence type="ECO:0000313" key="4">
    <source>
        <dbReference type="EMBL" id="MBB3964167.1"/>
    </source>
</evidence>
<gene>
    <name evidence="4" type="ORF">GGQ67_001806</name>
</gene>
<feature type="compositionally biased region" description="Low complexity" evidence="1">
    <location>
        <begin position="583"/>
        <end position="603"/>
    </location>
</feature>
<proteinExistence type="predicted"/>
<dbReference type="Pfam" id="PF05036">
    <property type="entry name" value="SPOR"/>
    <property type="match status" value="1"/>
</dbReference>
<feature type="region of interest" description="Disordered" evidence="1">
    <location>
        <begin position="568"/>
        <end position="603"/>
    </location>
</feature>
<feature type="compositionally biased region" description="Polar residues" evidence="1">
    <location>
        <begin position="900"/>
        <end position="911"/>
    </location>
</feature>
<dbReference type="PROSITE" id="PS51724">
    <property type="entry name" value="SPOR"/>
    <property type="match status" value="1"/>
</dbReference>
<feature type="compositionally biased region" description="Basic and acidic residues" evidence="1">
    <location>
        <begin position="618"/>
        <end position="631"/>
    </location>
</feature>
<comment type="caution">
    <text evidence="4">The sequence shown here is derived from an EMBL/GenBank/DDBJ whole genome shotgun (WGS) entry which is preliminary data.</text>
</comment>
<evidence type="ECO:0000259" key="3">
    <source>
        <dbReference type="PROSITE" id="PS51724"/>
    </source>
</evidence>
<accession>A0A7W6GAN5</accession>
<feature type="region of interest" description="Disordered" evidence="1">
    <location>
        <begin position="427"/>
        <end position="461"/>
    </location>
</feature>
<dbReference type="InterPro" id="IPR007730">
    <property type="entry name" value="SPOR-like_dom"/>
</dbReference>
<name>A0A7W6GAN5_9HYPH</name>
<keyword evidence="2" id="KW-0472">Membrane</keyword>
<dbReference type="InterPro" id="IPR036680">
    <property type="entry name" value="SPOR-like_sf"/>
</dbReference>
<feature type="compositionally biased region" description="Pro residues" evidence="1">
    <location>
        <begin position="449"/>
        <end position="461"/>
    </location>
</feature>
<organism evidence="4 5">
    <name type="scientific">Rhizobium metallidurans</name>
    <dbReference type="NCBI Taxonomy" id="1265931"/>
    <lineage>
        <taxon>Bacteria</taxon>
        <taxon>Pseudomonadati</taxon>
        <taxon>Pseudomonadota</taxon>
        <taxon>Alphaproteobacteria</taxon>
        <taxon>Hyphomicrobiales</taxon>
        <taxon>Rhizobiaceae</taxon>
        <taxon>Rhizobium/Agrobacterium group</taxon>
        <taxon>Rhizobium</taxon>
    </lineage>
</organism>
<reference evidence="4 5" key="1">
    <citation type="submission" date="2020-08" db="EMBL/GenBank/DDBJ databases">
        <title>Genomic Encyclopedia of Type Strains, Phase IV (KMG-IV): sequencing the most valuable type-strain genomes for metagenomic binning, comparative biology and taxonomic classification.</title>
        <authorList>
            <person name="Goeker M."/>
        </authorList>
    </citation>
    <scope>NUCLEOTIDE SEQUENCE [LARGE SCALE GENOMIC DNA]</scope>
    <source>
        <strain evidence="4 5">DSM 26575</strain>
    </source>
</reference>
<dbReference type="AlphaFoldDB" id="A0A7W6GAN5"/>
<sequence>MADKQRAYDTRNDANLFADDDPLAELARIVGFEPRVAANTVEAAPRQEPAFNLEDELLREFERYDAPTAPAVVDHPVETAYAQPEPVVYAEPEPVTYDEPEPQYEQQTPRYEAEPVQYEAPVVSERVEADSLPVFEQPDARAVLSSADWAATVSRPVEPVSGGARDLIEELELSISAAPTPMQPAKAPQWSAASIRLPIANFHPARREEPVVSAPVAAPAPVVAAEPVPAAPRREAAFEAPAAASFPAEIDRHEPALVVEQPVVEAFAEPVVDHSAFDLAAAAKDGDVKADAALTEVAAEADDINFDIDDLLADVQQYPVVAREAAPVAVQPVVPAPVAPAPVAPVVSSPVAARAYIPAPPVAVAPVAAAPVAPRHVPEPRMVAAKAVPDAEDPFAGHDFELDLEGIELELADLDFVEPVVAEEIVQPKPQPAPAPVAYQPAVRQPEPAARPAPAPYQPSAPAPAYQAPVYQQAPAYQPASAPAYRSPEPAAPAAPSYRTPARAAYMTEELPFDPSMISDAEYQTEAVEMHVPTLPPVEKHEPVPAMSDFDFDVDSEIANLLAPAKPVDAPARPAQDMRVRGQASVAPAASVARPQPSQPQAQSFDEFERALEEDFRRSVNEPVQQRRDTVSEVQIQSASDAEDMSRARSMKRMLAAAAVIVIFGGVAYAGYSFLARDGGISIATGEPPVIVADKDPVKVVPENPGGKTVPNQDKAVYDSVGGAAAEAPKQKSLVSSDEQPVDVVQRTLTPETLPEDNDAPMPSMSTPVGDTQDPRLLPNNDATDTAAANPSDADRSPSVSARKVRTMIVRPDGTLVARDEPAPEPTIPSLPKPTSVQTQKITAGAASSDAPTIEQLASADIRSTPVEGTTPTAKQASENVLAKAASASPDNVNPPVRAVTSTKSDTAPASRQGTAALAPATAAAQAPKEVAAVPPAAAQAQPTAAAPGSYGVQIASLPSEAEAQKSYASLSKKFGGVLSGMPYEIRKAEVAGKGTYYRLRITAGSKDEAAAICEKYRAAGGSCLISK</sequence>
<feature type="region of interest" description="Disordered" evidence="1">
    <location>
        <begin position="618"/>
        <end position="644"/>
    </location>
</feature>
<keyword evidence="2" id="KW-1133">Transmembrane helix</keyword>
<feature type="compositionally biased region" description="Low complexity" evidence="1">
    <location>
        <begin position="779"/>
        <end position="792"/>
    </location>
</feature>
<dbReference type="Proteomes" id="UP000582090">
    <property type="component" value="Unassembled WGS sequence"/>
</dbReference>
<keyword evidence="2" id="KW-0812">Transmembrane</keyword>
<feature type="transmembrane region" description="Helical" evidence="2">
    <location>
        <begin position="655"/>
        <end position="675"/>
    </location>
</feature>
<dbReference type="Gene3D" id="3.30.70.1070">
    <property type="entry name" value="Sporulation related repeat"/>
    <property type="match status" value="1"/>
</dbReference>
<evidence type="ECO:0000256" key="2">
    <source>
        <dbReference type="SAM" id="Phobius"/>
    </source>
</evidence>
<dbReference type="EMBL" id="JACIDW010000003">
    <property type="protein sequence ID" value="MBB3964167.1"/>
    <property type="molecule type" value="Genomic_DNA"/>
</dbReference>
<dbReference type="RefSeq" id="WP_183899799.1">
    <property type="nucleotide sequence ID" value="NZ_JACIDW010000003.1"/>
</dbReference>
<feature type="compositionally biased region" description="Polar residues" evidence="1">
    <location>
        <begin position="833"/>
        <end position="842"/>
    </location>
</feature>
<evidence type="ECO:0000256" key="1">
    <source>
        <dbReference type="SAM" id="MobiDB-lite"/>
    </source>
</evidence>
<feature type="domain" description="SPOR" evidence="3">
    <location>
        <begin position="945"/>
        <end position="1028"/>
    </location>
</feature>
<feature type="region of interest" description="Disordered" evidence="1">
    <location>
        <begin position="883"/>
        <end position="911"/>
    </location>
</feature>
<feature type="region of interest" description="Disordered" evidence="1">
    <location>
        <begin position="722"/>
        <end position="852"/>
    </location>
</feature>